<accession>A0A8T2N7G4</accession>
<protein>
    <submittedName>
        <fullName evidence="2">Uncharacterized protein</fullName>
    </submittedName>
</protein>
<reference evidence="2" key="1">
    <citation type="thesis" date="2021" institute="BYU ScholarsArchive" country="Provo, UT, USA">
        <title>Applications of and Algorithms for Genome Assembly and Genomic Analyses with an Emphasis on Marine Teleosts.</title>
        <authorList>
            <person name="Pickett B.D."/>
        </authorList>
    </citation>
    <scope>NUCLEOTIDE SEQUENCE</scope>
    <source>
        <strain evidence="2">HI-2016</strain>
    </source>
</reference>
<dbReference type="EMBL" id="JAFBMS010000186">
    <property type="protein sequence ID" value="KAG9333642.1"/>
    <property type="molecule type" value="Genomic_DNA"/>
</dbReference>
<sequence length="80" mass="8520">MMETAQADERAKGNGTNQSGTRRGVQIVDDEPQAATAAGGPTPAPQFARTRIFSSSAPIFHPNCQVPPHPKLMIMPTSMD</sequence>
<evidence type="ECO:0000256" key="1">
    <source>
        <dbReference type="SAM" id="MobiDB-lite"/>
    </source>
</evidence>
<keyword evidence="3" id="KW-1185">Reference proteome</keyword>
<feature type="region of interest" description="Disordered" evidence="1">
    <location>
        <begin position="1"/>
        <end position="47"/>
    </location>
</feature>
<dbReference type="Proteomes" id="UP000824540">
    <property type="component" value="Unassembled WGS sequence"/>
</dbReference>
<dbReference type="OrthoDB" id="63533at2759"/>
<organism evidence="2 3">
    <name type="scientific">Albula glossodonta</name>
    <name type="common">roundjaw bonefish</name>
    <dbReference type="NCBI Taxonomy" id="121402"/>
    <lineage>
        <taxon>Eukaryota</taxon>
        <taxon>Metazoa</taxon>
        <taxon>Chordata</taxon>
        <taxon>Craniata</taxon>
        <taxon>Vertebrata</taxon>
        <taxon>Euteleostomi</taxon>
        <taxon>Actinopterygii</taxon>
        <taxon>Neopterygii</taxon>
        <taxon>Teleostei</taxon>
        <taxon>Albuliformes</taxon>
        <taxon>Albulidae</taxon>
        <taxon>Albula</taxon>
    </lineage>
</organism>
<name>A0A8T2N7G4_9TELE</name>
<dbReference type="AlphaFoldDB" id="A0A8T2N7G4"/>
<proteinExistence type="predicted"/>
<gene>
    <name evidence="2" type="ORF">JZ751_010764</name>
</gene>
<evidence type="ECO:0000313" key="3">
    <source>
        <dbReference type="Proteomes" id="UP000824540"/>
    </source>
</evidence>
<comment type="caution">
    <text evidence="2">The sequence shown here is derived from an EMBL/GenBank/DDBJ whole genome shotgun (WGS) entry which is preliminary data.</text>
</comment>
<feature type="region of interest" description="Disordered" evidence="1">
    <location>
        <begin position="61"/>
        <end position="80"/>
    </location>
</feature>
<evidence type="ECO:0000313" key="2">
    <source>
        <dbReference type="EMBL" id="KAG9333642.1"/>
    </source>
</evidence>